<dbReference type="Proteomes" id="UP000442105">
    <property type="component" value="Unassembled WGS sequence"/>
</dbReference>
<dbReference type="RefSeq" id="WP_153128080.1">
    <property type="nucleotide sequence ID" value="NZ_VZCW01000102.1"/>
</dbReference>
<gene>
    <name evidence="2" type="ORF">F7D95_04355</name>
</gene>
<organism evidence="2 3">
    <name type="scientific">Segatella copri</name>
    <dbReference type="NCBI Taxonomy" id="165179"/>
    <lineage>
        <taxon>Bacteria</taxon>
        <taxon>Pseudomonadati</taxon>
        <taxon>Bacteroidota</taxon>
        <taxon>Bacteroidia</taxon>
        <taxon>Bacteroidales</taxon>
        <taxon>Prevotellaceae</taxon>
        <taxon>Segatella</taxon>
    </lineage>
</organism>
<keyword evidence="1" id="KW-0472">Membrane</keyword>
<sequence>MTNKSNDDQLVLLKRAFAYEKAKDSVDVDKAWKEFEAKLADTDSKQGDEALDISEKAYHPTRQSSWMKIAAAFVGLLMLSGISYAAYHIVNRAEKNETALVTDSVKTPQKQKAKVAVDDAWLKIEPTKKAPVIFEDIELSGILEYIADKMQVKVEYRNQAAAHIRFYLQWDSKDSLQDIIDKINHFDKVHLSFDEANQMLIVE</sequence>
<evidence type="ECO:0000313" key="2">
    <source>
        <dbReference type="EMBL" id="MQN12068.1"/>
    </source>
</evidence>
<feature type="transmembrane region" description="Helical" evidence="1">
    <location>
        <begin position="66"/>
        <end position="87"/>
    </location>
</feature>
<keyword evidence="1" id="KW-0812">Transmembrane</keyword>
<dbReference type="AlphaFoldDB" id="A0AA90UE78"/>
<evidence type="ECO:0000313" key="3">
    <source>
        <dbReference type="Proteomes" id="UP000442105"/>
    </source>
</evidence>
<reference evidence="3" key="1">
    <citation type="submission" date="2019-09" db="EMBL/GenBank/DDBJ databases">
        <title>Distinct polysaccharide growth profiles of human intestinal Prevotella copri isolates.</title>
        <authorList>
            <person name="Fehlner-Peach H."/>
            <person name="Magnabosco C."/>
            <person name="Raghavan V."/>
            <person name="Scher J.U."/>
            <person name="Tett A."/>
            <person name="Cox L.M."/>
            <person name="Gottsegen C."/>
            <person name="Watters A."/>
            <person name="Wiltshire- Gordon J.D."/>
            <person name="Segata N."/>
            <person name="Bonneau R."/>
            <person name="Littman D.R."/>
        </authorList>
    </citation>
    <scope>NUCLEOTIDE SEQUENCE [LARGE SCALE GENOMIC DNA]</scope>
    <source>
        <strain evidence="3">iAQ1179</strain>
    </source>
</reference>
<evidence type="ECO:0008006" key="4">
    <source>
        <dbReference type="Google" id="ProtNLM"/>
    </source>
</evidence>
<comment type="caution">
    <text evidence="2">The sequence shown here is derived from an EMBL/GenBank/DDBJ whole genome shotgun (WGS) entry which is preliminary data.</text>
</comment>
<proteinExistence type="predicted"/>
<keyword evidence="1" id="KW-1133">Transmembrane helix</keyword>
<accession>A0AA90UE78</accession>
<name>A0AA90UE78_9BACT</name>
<dbReference type="EMBL" id="VZCW01000102">
    <property type="protein sequence ID" value="MQN12068.1"/>
    <property type="molecule type" value="Genomic_DNA"/>
</dbReference>
<protein>
    <recommendedName>
        <fullName evidence="4">DUF4974 domain-containing protein</fullName>
    </recommendedName>
</protein>
<evidence type="ECO:0000256" key="1">
    <source>
        <dbReference type="SAM" id="Phobius"/>
    </source>
</evidence>